<evidence type="ECO:0000256" key="14">
    <source>
        <dbReference type="PROSITE-ProRule" id="PRU01356"/>
    </source>
</evidence>
<dbReference type="Pfam" id="PF20684">
    <property type="entry name" value="Fung_rhodopsin"/>
    <property type="match status" value="1"/>
</dbReference>
<keyword evidence="9 16" id="KW-1133">Transmembrane helix</keyword>
<organism evidence="19 20">
    <name type="scientific">Podospora didyma</name>
    <dbReference type="NCBI Taxonomy" id="330526"/>
    <lineage>
        <taxon>Eukaryota</taxon>
        <taxon>Fungi</taxon>
        <taxon>Dikarya</taxon>
        <taxon>Ascomycota</taxon>
        <taxon>Pezizomycotina</taxon>
        <taxon>Sordariomycetes</taxon>
        <taxon>Sordariomycetidae</taxon>
        <taxon>Sordariales</taxon>
        <taxon>Podosporaceae</taxon>
        <taxon>Podospora</taxon>
    </lineage>
</organism>
<feature type="domain" description="CFEM" evidence="18">
    <location>
        <begin position="14"/>
        <end position="126"/>
    </location>
</feature>
<protein>
    <recommendedName>
        <fullName evidence="18">CFEM domain-containing protein</fullName>
    </recommendedName>
</protein>
<reference evidence="19" key="2">
    <citation type="submission" date="2023-06" db="EMBL/GenBank/DDBJ databases">
        <authorList>
            <consortium name="Lawrence Berkeley National Laboratory"/>
            <person name="Haridas S."/>
            <person name="Hensen N."/>
            <person name="Bonometti L."/>
            <person name="Westerberg I."/>
            <person name="Brannstrom I.O."/>
            <person name="Guillou S."/>
            <person name="Cros-Aarteil S."/>
            <person name="Calhoun S."/>
            <person name="Kuo A."/>
            <person name="Mondo S."/>
            <person name="Pangilinan J."/>
            <person name="Riley R."/>
            <person name="LaButti K."/>
            <person name="Andreopoulos B."/>
            <person name="Lipzen A."/>
            <person name="Chen C."/>
            <person name="Yanf M."/>
            <person name="Daum C."/>
            <person name="Ng V."/>
            <person name="Clum A."/>
            <person name="Steindorff A."/>
            <person name="Ohm R."/>
            <person name="Martin F."/>
            <person name="Silar P."/>
            <person name="Natvig D."/>
            <person name="Lalanne C."/>
            <person name="Gautier V."/>
            <person name="Ament-velasquez S.L."/>
            <person name="Kruys A."/>
            <person name="Hutchinson M.I."/>
            <person name="Powell A.J."/>
            <person name="Barry K."/>
            <person name="Miller A.N."/>
            <person name="Grigoriev I.V."/>
            <person name="Debuchy R."/>
            <person name="Gladieux P."/>
            <person name="Thoren M.H."/>
            <person name="Johannesson H."/>
        </authorList>
    </citation>
    <scope>NUCLEOTIDE SEQUENCE</scope>
    <source>
        <strain evidence="19">CBS 232.78</strain>
    </source>
</reference>
<dbReference type="InterPro" id="IPR008427">
    <property type="entry name" value="Extracellular_membr_CFEM_dom"/>
</dbReference>
<evidence type="ECO:0000256" key="8">
    <source>
        <dbReference type="ARBA" id="ARBA00022729"/>
    </source>
</evidence>
<evidence type="ECO:0000256" key="11">
    <source>
        <dbReference type="ARBA" id="ARBA00023157"/>
    </source>
</evidence>
<comment type="caution">
    <text evidence="14">Lacks conserved residue(s) required for the propagation of feature annotation.</text>
</comment>
<feature type="signal peptide" evidence="17">
    <location>
        <begin position="1"/>
        <end position="24"/>
    </location>
</feature>
<reference evidence="19" key="1">
    <citation type="journal article" date="2023" name="Mol. Phylogenet. Evol.">
        <title>Genome-scale phylogeny and comparative genomics of the fungal order Sordariales.</title>
        <authorList>
            <person name="Hensen N."/>
            <person name="Bonometti L."/>
            <person name="Westerberg I."/>
            <person name="Brannstrom I.O."/>
            <person name="Guillou S."/>
            <person name="Cros-Aarteil S."/>
            <person name="Calhoun S."/>
            <person name="Haridas S."/>
            <person name="Kuo A."/>
            <person name="Mondo S."/>
            <person name="Pangilinan J."/>
            <person name="Riley R."/>
            <person name="LaButti K."/>
            <person name="Andreopoulos B."/>
            <person name="Lipzen A."/>
            <person name="Chen C."/>
            <person name="Yan M."/>
            <person name="Daum C."/>
            <person name="Ng V."/>
            <person name="Clum A."/>
            <person name="Steindorff A."/>
            <person name="Ohm R.A."/>
            <person name="Martin F."/>
            <person name="Silar P."/>
            <person name="Natvig D.O."/>
            <person name="Lalanne C."/>
            <person name="Gautier V."/>
            <person name="Ament-Velasquez S.L."/>
            <person name="Kruys A."/>
            <person name="Hutchinson M.I."/>
            <person name="Powell A.J."/>
            <person name="Barry K."/>
            <person name="Miller A.N."/>
            <person name="Grigoriev I.V."/>
            <person name="Debuchy R."/>
            <person name="Gladieux P."/>
            <person name="Hiltunen Thoren M."/>
            <person name="Johannesson H."/>
        </authorList>
    </citation>
    <scope>NUCLEOTIDE SEQUENCE</scope>
    <source>
        <strain evidence="19">CBS 232.78</strain>
    </source>
</reference>
<proteinExistence type="inferred from homology"/>
<dbReference type="InterPro" id="IPR052337">
    <property type="entry name" value="SAT4-like"/>
</dbReference>
<feature type="transmembrane region" description="Helical" evidence="16">
    <location>
        <begin position="190"/>
        <end position="211"/>
    </location>
</feature>
<evidence type="ECO:0000256" key="15">
    <source>
        <dbReference type="SAM" id="MobiDB-lite"/>
    </source>
</evidence>
<name>A0AAE0K0J3_9PEZI</name>
<feature type="transmembrane region" description="Helical" evidence="16">
    <location>
        <begin position="306"/>
        <end position="324"/>
    </location>
</feature>
<evidence type="ECO:0000256" key="7">
    <source>
        <dbReference type="ARBA" id="ARBA00022692"/>
    </source>
</evidence>
<evidence type="ECO:0000256" key="2">
    <source>
        <dbReference type="ARBA" id="ARBA00004589"/>
    </source>
</evidence>
<dbReference type="GO" id="GO:0098552">
    <property type="term" value="C:side of membrane"/>
    <property type="evidence" value="ECO:0007669"/>
    <property type="project" value="UniProtKB-KW"/>
</dbReference>
<keyword evidence="7 16" id="KW-0812">Transmembrane</keyword>
<evidence type="ECO:0000256" key="3">
    <source>
        <dbReference type="ARBA" id="ARBA00004613"/>
    </source>
</evidence>
<keyword evidence="10 16" id="KW-0472">Membrane</keyword>
<keyword evidence="6" id="KW-0325">Glycoprotein</keyword>
<feature type="transmembrane region" description="Helical" evidence="16">
    <location>
        <begin position="223"/>
        <end position="244"/>
    </location>
</feature>
<gene>
    <name evidence="19" type="ORF">B0H63DRAFT_86237</name>
</gene>
<dbReference type="PANTHER" id="PTHR33048">
    <property type="entry name" value="PTH11-LIKE INTEGRAL MEMBRANE PROTEIN (AFU_ORTHOLOGUE AFUA_5G11245)"/>
    <property type="match status" value="1"/>
</dbReference>
<feature type="chain" id="PRO_5042038662" description="CFEM domain-containing protein" evidence="17">
    <location>
        <begin position="25"/>
        <end position="458"/>
    </location>
</feature>
<sequence>MGVFRKASSAFSLRALLFLSVAAAAVVAQGSLQDAVSSLPSCAVGCFETAIANSTCATTLTPDCICSNPSLNAVASTCVKSACTVKDILTNKKITSTLCEVPIDRDDDIVPIFAVFLSLALVAVGLRILARILTKAYFWWDDLCNFFGMAGCVIFTALNIKSYYHGLGTDIWLVPFDDITSVMQMFFADMLLYTATRFFIRASIILFYLRVFPPGADNKLGRILVITLVVNFLYNLSFFLVVIFQCKPIHGFWMQWEGHDQSECVNVNAMAWAAAATGIAFDVWLLALPFPQLLTLNLQRKKKIMGSFMFGVGACVIIISLIRFKTINEFTRAQNPTKDIVQVCIWSGIEIDVGVICPCLPSFRLLLRRLLPSVMGTMTKDKYEMDRVSGGGSGGSLSAHMHSRSVTQKSYHDITEASVGGTQFRHENHEEGSRNSGLCGSITELVESEQESTRRHGR</sequence>
<evidence type="ECO:0000256" key="6">
    <source>
        <dbReference type="ARBA" id="ARBA00022622"/>
    </source>
</evidence>
<evidence type="ECO:0000256" key="13">
    <source>
        <dbReference type="ARBA" id="ARBA00038359"/>
    </source>
</evidence>
<dbReference type="Pfam" id="PF05730">
    <property type="entry name" value="CFEM"/>
    <property type="match status" value="1"/>
</dbReference>
<evidence type="ECO:0000256" key="4">
    <source>
        <dbReference type="ARBA" id="ARBA00010031"/>
    </source>
</evidence>
<accession>A0AAE0K0J3</accession>
<dbReference type="AlphaFoldDB" id="A0AAE0K0J3"/>
<dbReference type="SMART" id="SM00747">
    <property type="entry name" value="CFEM"/>
    <property type="match status" value="1"/>
</dbReference>
<feature type="transmembrane region" description="Helical" evidence="16">
    <location>
        <begin position="109"/>
        <end position="130"/>
    </location>
</feature>
<comment type="subcellular location">
    <subcellularLocation>
        <location evidence="2">Membrane</location>
        <topology evidence="2">Lipid-anchor</topology>
        <topology evidence="2">GPI-anchor</topology>
    </subcellularLocation>
    <subcellularLocation>
        <location evidence="1">Membrane</location>
        <topology evidence="1">Multi-pass membrane protein</topology>
    </subcellularLocation>
    <subcellularLocation>
        <location evidence="3">Secreted</location>
    </subcellularLocation>
</comment>
<dbReference type="InterPro" id="IPR049326">
    <property type="entry name" value="Rhodopsin_dom_fungi"/>
</dbReference>
<evidence type="ECO:0000313" key="19">
    <source>
        <dbReference type="EMBL" id="KAK3367779.1"/>
    </source>
</evidence>
<comment type="caution">
    <text evidence="19">The sequence shown here is derived from an EMBL/GenBank/DDBJ whole genome shotgun (WGS) entry which is preliminary data.</text>
</comment>
<feature type="transmembrane region" description="Helical" evidence="16">
    <location>
        <begin position="142"/>
        <end position="160"/>
    </location>
</feature>
<keyword evidence="6" id="KW-0336">GPI-anchor</keyword>
<keyword evidence="20" id="KW-1185">Reference proteome</keyword>
<keyword evidence="11 14" id="KW-1015">Disulfide bond</keyword>
<evidence type="ECO:0000256" key="5">
    <source>
        <dbReference type="ARBA" id="ARBA00022525"/>
    </source>
</evidence>
<dbReference type="Proteomes" id="UP001285441">
    <property type="component" value="Unassembled WGS sequence"/>
</dbReference>
<evidence type="ECO:0000256" key="17">
    <source>
        <dbReference type="SAM" id="SignalP"/>
    </source>
</evidence>
<evidence type="ECO:0000259" key="18">
    <source>
        <dbReference type="PROSITE" id="PS52012"/>
    </source>
</evidence>
<evidence type="ECO:0000313" key="20">
    <source>
        <dbReference type="Proteomes" id="UP001285441"/>
    </source>
</evidence>
<dbReference type="PROSITE" id="PS52012">
    <property type="entry name" value="CFEM"/>
    <property type="match status" value="1"/>
</dbReference>
<comment type="similarity">
    <text evidence="13">Belongs to the SAT4 family.</text>
</comment>
<evidence type="ECO:0000256" key="16">
    <source>
        <dbReference type="SAM" id="Phobius"/>
    </source>
</evidence>
<feature type="region of interest" description="Disordered" evidence="15">
    <location>
        <begin position="425"/>
        <end position="458"/>
    </location>
</feature>
<feature type="transmembrane region" description="Helical" evidence="16">
    <location>
        <begin position="269"/>
        <end position="294"/>
    </location>
</feature>
<keyword evidence="12" id="KW-0449">Lipoprotein</keyword>
<dbReference type="EMBL" id="JAULSW010000011">
    <property type="protein sequence ID" value="KAK3367779.1"/>
    <property type="molecule type" value="Genomic_DNA"/>
</dbReference>
<evidence type="ECO:0000256" key="1">
    <source>
        <dbReference type="ARBA" id="ARBA00004141"/>
    </source>
</evidence>
<keyword evidence="8 17" id="KW-0732">Signal</keyword>
<comment type="similarity">
    <text evidence="4">Belongs to the RBT5 family.</text>
</comment>
<evidence type="ECO:0000256" key="10">
    <source>
        <dbReference type="ARBA" id="ARBA00023136"/>
    </source>
</evidence>
<evidence type="ECO:0000256" key="9">
    <source>
        <dbReference type="ARBA" id="ARBA00022989"/>
    </source>
</evidence>
<keyword evidence="5" id="KW-0964">Secreted</keyword>
<feature type="disulfide bond" evidence="14">
    <location>
        <begin position="66"/>
        <end position="99"/>
    </location>
</feature>
<evidence type="ECO:0000256" key="12">
    <source>
        <dbReference type="ARBA" id="ARBA00023288"/>
    </source>
</evidence>
<dbReference type="GO" id="GO:0005576">
    <property type="term" value="C:extracellular region"/>
    <property type="evidence" value="ECO:0007669"/>
    <property type="project" value="UniProtKB-SubCell"/>
</dbReference>
<dbReference type="PANTHER" id="PTHR33048:SF143">
    <property type="entry name" value="EXTRACELLULAR MEMBRANE PROTEIN CFEM DOMAIN-CONTAINING PROTEIN-RELATED"/>
    <property type="match status" value="1"/>
</dbReference>